<comment type="similarity">
    <text evidence="2">Belongs to the NTE family.</text>
</comment>
<dbReference type="Proteomes" id="UP001652625">
    <property type="component" value="Chromosome 02"/>
</dbReference>
<dbReference type="SUPFAM" id="SSF51206">
    <property type="entry name" value="cAMP-binding domain-like"/>
    <property type="match status" value="3"/>
</dbReference>
<accession>A0ABM4BCQ8</accession>
<feature type="transmembrane region" description="Helical" evidence="10">
    <location>
        <begin position="40"/>
        <end position="60"/>
    </location>
</feature>
<evidence type="ECO:0000259" key="11">
    <source>
        <dbReference type="PROSITE" id="PS50042"/>
    </source>
</evidence>
<feature type="short sequence motif" description="GXGXXG" evidence="9">
    <location>
        <begin position="957"/>
        <end position="962"/>
    </location>
</feature>
<dbReference type="PANTHER" id="PTHR14226">
    <property type="entry name" value="NEUROPATHY TARGET ESTERASE/SWISS CHEESE D.MELANOGASTER"/>
    <property type="match status" value="1"/>
</dbReference>
<dbReference type="GeneID" id="100211798"/>
<feature type="active site" description="Nucleophile" evidence="9">
    <location>
        <position position="986"/>
    </location>
</feature>
<evidence type="ECO:0000256" key="7">
    <source>
        <dbReference type="ARBA" id="ARBA00023098"/>
    </source>
</evidence>
<dbReference type="InterPro" id="IPR018490">
    <property type="entry name" value="cNMP-bd_dom_sf"/>
</dbReference>
<dbReference type="PROSITE" id="PS50042">
    <property type="entry name" value="CNMP_BINDING_3"/>
    <property type="match status" value="3"/>
</dbReference>
<evidence type="ECO:0000313" key="13">
    <source>
        <dbReference type="Proteomes" id="UP001652625"/>
    </source>
</evidence>
<feature type="short sequence motif" description="DGA/G" evidence="9">
    <location>
        <begin position="1106"/>
        <end position="1108"/>
    </location>
</feature>
<dbReference type="Gene3D" id="3.40.1090.10">
    <property type="entry name" value="Cytosolic phospholipase A2 catalytic domain"/>
    <property type="match status" value="1"/>
</dbReference>
<dbReference type="InterPro" id="IPR002641">
    <property type="entry name" value="PNPLA_dom"/>
</dbReference>
<dbReference type="PROSITE" id="PS01237">
    <property type="entry name" value="UPF0028"/>
    <property type="match status" value="1"/>
</dbReference>
<evidence type="ECO:0000256" key="10">
    <source>
        <dbReference type="SAM" id="Phobius"/>
    </source>
</evidence>
<keyword evidence="8 10" id="KW-0472">Membrane</keyword>
<dbReference type="RefSeq" id="XP_065646701.1">
    <property type="nucleotide sequence ID" value="XM_065790629.1"/>
</dbReference>
<dbReference type="InterPro" id="IPR056556">
    <property type="entry name" value="NTE1_P-loop_dom"/>
</dbReference>
<dbReference type="InterPro" id="IPR050301">
    <property type="entry name" value="NTE"/>
</dbReference>
<feature type="domain" description="Cyclic nucleotide-binding" evidence="11">
    <location>
        <begin position="183"/>
        <end position="309"/>
    </location>
</feature>
<sequence>MMEPFEILKILKIYWSIFVEGAEDLFQKLYPIKMVVQSDIYILCYLGILLTLLVILFVVARKKKARQSDPALSNNEVKARFRKRDRIRFYTTKMLRKVKQFKEDVLPGAEQEGKSVGKRRLKRRSNSNLRMLASNFLQFNSVDYERKIREPPAALLEADLSESTGNETHLPAEVMYMLKSVRIFGNFEKPLFFALCKHVVSMTASAGKIIFKPGQMDECIYIVKSGQLNLNLVYKKGTEMLLKKVKAGENIHSVMNILDALRGSNFKYSIVIRAAVDSEILMFPSRAFKEVFEDHPESLVRVVQMIMLRLQQMIFQAFHKFLGLPAEIVSSHSRVNESLKSLSVYSLEKDEKKLGNYFPQKSVASSMGHASSLISSIQEHENESLFTDNSSAGLLIQHKNSIKEKAIYRRTNSVELYGKTNEIHNGLSSTTSDFDAVLDRVGLEGNSEEILQNQVTDDFVSSSSIMGELEVDESYGIPTEKEEKMMAAARADLVKLLQLPTPKLLDGLLTIDVVPCGTYLVKEGEKDSGLFFLVQGLLEVSQTLLNQKEVLFTCVPGEFMGSLSLLTGDPSFFTIYTKEISYVVVISKVNFYKLIKQHPKVVLPVANSTIQKMSSFIRNIDFALDWILQESGKPLFRQNDEPDSLYIVLNGRLRAVRAHRNGQKEIVHEYGRGEFVGLVEALTHTERTESVHAIRDTELAQIPEGLLSTIKICYPQVVSRLIQLLGERLITKMKRGSRLNVADSKLERVAKNLGTLAVIPASNSVPLHNFTFELGLAISDIGSTLVLTSDVIKQRLGNAVLENIHECNLSNWLSHQEDIHRIVVYQADMTMTEWTKRCIRQADAIMIVGRVDEDPQVGKLEEQLERMTLVRAQKDLILLHDEESFVQPTNTLEWLNAREWVSAHYHIRCPKKIFKRKLLSERLYKLSFRKFLLFRHSDFARLARVLTGTSIGLVLGGGGARGIAHIGVIKALREADIPIDSIGGTSMGAFVGALYAEQGCVVKTIQKCREGCKKMASMWRKILDMTYPYTSLFTGKAFNSEIHSTFGDIKIEDMLLPYFCVTTDINDSKMKIHQTGCCWRYVRASMSLSGYLPPMCDPVDGHLLLDGGYVNNLPGDVMRSLGVKTIICVDVGSEDEVALTNFGDTLSGWWMLWNKFNPFASPVRIPDMNGIQSRLAYVSCVGKLEEVKNSSFYNYIRPPINRFKTLQFGSFDEILECGYHHGKAVLDGLLKSDRLAFGASNEQNQKSKQITVHNSTAPSFTDLAELVSRIKPAAAISTKIFDYYSEDDEDDEFNKIEYERATVSDQECFTESYLSAPEEIGYESEDLSRLRKRRQVPRLNQIS</sequence>
<gene>
    <name evidence="14" type="primary">LOC100211798</name>
</gene>
<evidence type="ECO:0000256" key="1">
    <source>
        <dbReference type="ARBA" id="ARBA00004370"/>
    </source>
</evidence>
<dbReference type="Pfam" id="PF24179">
    <property type="entry name" value="NTE_Ploop"/>
    <property type="match status" value="1"/>
</dbReference>
<keyword evidence="5 9" id="KW-0442">Lipid degradation</keyword>
<keyword evidence="7 9" id="KW-0443">Lipid metabolism</keyword>
<protein>
    <submittedName>
        <fullName evidence="14">Patatin-like phospholipase domain-containing protein 7 isoform X4</fullName>
    </submittedName>
</protein>
<dbReference type="InterPro" id="IPR000595">
    <property type="entry name" value="cNMP-bd_dom"/>
</dbReference>
<evidence type="ECO:0000256" key="9">
    <source>
        <dbReference type="PROSITE-ProRule" id="PRU01161"/>
    </source>
</evidence>
<evidence type="ECO:0000256" key="6">
    <source>
        <dbReference type="ARBA" id="ARBA00022989"/>
    </source>
</evidence>
<dbReference type="CDD" id="cd00038">
    <property type="entry name" value="CAP_ED"/>
    <property type="match status" value="3"/>
</dbReference>
<keyword evidence="6 10" id="KW-1133">Transmembrane helix</keyword>
<reference evidence="13" key="1">
    <citation type="submission" date="2025-05" db="UniProtKB">
        <authorList>
            <consortium name="RefSeq"/>
        </authorList>
    </citation>
    <scope>NUCLEOTIDE SEQUENCE [LARGE SCALE GENOMIC DNA]</scope>
</reference>
<feature type="active site" description="Proton acceptor" evidence="9">
    <location>
        <position position="1106"/>
    </location>
</feature>
<name>A0ABM4BCQ8_HYDVU</name>
<proteinExistence type="inferred from homology"/>
<dbReference type="PROSITE" id="PS51635">
    <property type="entry name" value="PNPLA"/>
    <property type="match status" value="1"/>
</dbReference>
<dbReference type="Pfam" id="PF01734">
    <property type="entry name" value="Patatin"/>
    <property type="match status" value="1"/>
</dbReference>
<dbReference type="InterPro" id="IPR001423">
    <property type="entry name" value="LysoPLipase_patatin_CS"/>
</dbReference>
<keyword evidence="3 10" id="KW-0812">Transmembrane</keyword>
<dbReference type="Gene3D" id="2.60.120.10">
    <property type="entry name" value="Jelly Rolls"/>
    <property type="match status" value="3"/>
</dbReference>
<dbReference type="SUPFAM" id="SSF52151">
    <property type="entry name" value="FabD/lysophospholipase-like"/>
    <property type="match status" value="1"/>
</dbReference>
<feature type="domain" description="Cyclic nucleotide-binding" evidence="11">
    <location>
        <begin position="503"/>
        <end position="595"/>
    </location>
</feature>
<dbReference type="Pfam" id="PF00027">
    <property type="entry name" value="cNMP_binding"/>
    <property type="match status" value="3"/>
</dbReference>
<feature type="short sequence motif" description="GXSXG" evidence="9">
    <location>
        <begin position="984"/>
        <end position="988"/>
    </location>
</feature>
<evidence type="ECO:0000313" key="14">
    <source>
        <dbReference type="RefSeq" id="XP_065646701.1"/>
    </source>
</evidence>
<organism evidence="13 14">
    <name type="scientific">Hydra vulgaris</name>
    <name type="common">Hydra</name>
    <name type="synonym">Hydra attenuata</name>
    <dbReference type="NCBI Taxonomy" id="6087"/>
    <lineage>
        <taxon>Eukaryota</taxon>
        <taxon>Metazoa</taxon>
        <taxon>Cnidaria</taxon>
        <taxon>Hydrozoa</taxon>
        <taxon>Hydroidolina</taxon>
        <taxon>Anthoathecata</taxon>
        <taxon>Aplanulata</taxon>
        <taxon>Hydridae</taxon>
        <taxon>Hydra</taxon>
    </lineage>
</organism>
<evidence type="ECO:0000256" key="3">
    <source>
        <dbReference type="ARBA" id="ARBA00022692"/>
    </source>
</evidence>
<evidence type="ECO:0000256" key="8">
    <source>
        <dbReference type="ARBA" id="ARBA00023136"/>
    </source>
</evidence>
<evidence type="ECO:0000256" key="4">
    <source>
        <dbReference type="ARBA" id="ARBA00022801"/>
    </source>
</evidence>
<comment type="subcellular location">
    <subcellularLocation>
        <location evidence="1">Membrane</location>
    </subcellularLocation>
</comment>
<dbReference type="SMART" id="SM00100">
    <property type="entry name" value="cNMP"/>
    <property type="match status" value="3"/>
</dbReference>
<dbReference type="InterPro" id="IPR014710">
    <property type="entry name" value="RmlC-like_jellyroll"/>
</dbReference>
<evidence type="ECO:0000256" key="5">
    <source>
        <dbReference type="ARBA" id="ARBA00022963"/>
    </source>
</evidence>
<evidence type="ECO:0000256" key="2">
    <source>
        <dbReference type="ARBA" id="ARBA00006636"/>
    </source>
</evidence>
<dbReference type="InterPro" id="IPR016035">
    <property type="entry name" value="Acyl_Trfase/lysoPLipase"/>
</dbReference>
<feature type="domain" description="Cyclic nucleotide-binding" evidence="11">
    <location>
        <begin position="601"/>
        <end position="728"/>
    </location>
</feature>
<dbReference type="PANTHER" id="PTHR14226:SF29">
    <property type="entry name" value="NEUROPATHY TARGET ESTERASE SWS"/>
    <property type="match status" value="1"/>
</dbReference>
<dbReference type="CDD" id="cd07225">
    <property type="entry name" value="Pat_PNPLA6_PNPLA7"/>
    <property type="match status" value="1"/>
</dbReference>
<keyword evidence="4 9" id="KW-0378">Hydrolase</keyword>
<evidence type="ECO:0000259" key="12">
    <source>
        <dbReference type="PROSITE" id="PS51635"/>
    </source>
</evidence>
<keyword evidence="13" id="KW-1185">Reference proteome</keyword>
<feature type="domain" description="PNPLA" evidence="12">
    <location>
        <begin position="953"/>
        <end position="1119"/>
    </location>
</feature>
<reference evidence="14" key="2">
    <citation type="submission" date="2025-08" db="UniProtKB">
        <authorList>
            <consortium name="RefSeq"/>
        </authorList>
    </citation>
    <scope>IDENTIFICATION</scope>
</reference>